<feature type="region of interest" description="Disordered" evidence="1">
    <location>
        <begin position="57"/>
        <end position="112"/>
    </location>
</feature>
<gene>
    <name evidence="2" type="ORF">M231_02925</name>
</gene>
<evidence type="ECO:0000313" key="3">
    <source>
        <dbReference type="Proteomes" id="UP000289152"/>
    </source>
</evidence>
<dbReference type="AlphaFoldDB" id="A0A4Q1BPP5"/>
<comment type="caution">
    <text evidence="2">The sequence shown here is derived from an EMBL/GenBank/DDBJ whole genome shotgun (WGS) entry which is preliminary data.</text>
</comment>
<dbReference type="InParanoid" id="A0A4Q1BPP5"/>
<keyword evidence="3" id="KW-1185">Reference proteome</keyword>
<dbReference type="EMBL" id="SDIL01000027">
    <property type="protein sequence ID" value="RXK39732.1"/>
    <property type="molecule type" value="Genomic_DNA"/>
</dbReference>
<feature type="compositionally biased region" description="Low complexity" evidence="1">
    <location>
        <begin position="57"/>
        <end position="77"/>
    </location>
</feature>
<feature type="compositionally biased region" description="Low complexity" evidence="1">
    <location>
        <begin position="93"/>
        <end position="112"/>
    </location>
</feature>
<evidence type="ECO:0000313" key="2">
    <source>
        <dbReference type="EMBL" id="RXK39732.1"/>
    </source>
</evidence>
<organism evidence="2 3">
    <name type="scientific">Tremella mesenterica</name>
    <name type="common">Jelly fungus</name>
    <dbReference type="NCBI Taxonomy" id="5217"/>
    <lineage>
        <taxon>Eukaryota</taxon>
        <taxon>Fungi</taxon>
        <taxon>Dikarya</taxon>
        <taxon>Basidiomycota</taxon>
        <taxon>Agaricomycotina</taxon>
        <taxon>Tremellomycetes</taxon>
        <taxon>Tremellales</taxon>
        <taxon>Tremellaceae</taxon>
        <taxon>Tremella</taxon>
    </lineage>
</organism>
<sequence length="409" mass="44347">MNALTLTILPVYEGGVGYKQVVRLVLPAFHSVLCMIYAQPPPPSVLPLPDVLPQSDVLPRPDLTSTRSPTPTRPLTSIRPFPPLSTGDPIRTRLPPLSSRVPASSSPVPFSPSTAYRRIESRPLPTAPSSRAPGYTMSGGIPEYGFRQPTLSHTASCTELPTGLRSNAALTRSTALYAAKHLYLTVNGCEDFVFSTLYDASSVAIHAARQRILSVNDCGDFVASTLYDAPSTAVDAASQVVKSICTEAVQTLHDAKATPEYVTKQVVASSVGYLGRHGMLRINAGGDFILSRLMMVSELAFHRAAHCFYRSDPSMLVIPKTRSGPIRHRSGAWGERSTYDQQRWVPGAASQRHDPAIRNDLVGDAMVVKAVKLASNPSYHTADQEPIGCVFQESRRINVMLLHMQLTGS</sequence>
<accession>A0A4Q1BPP5</accession>
<proteinExistence type="predicted"/>
<reference evidence="2 3" key="1">
    <citation type="submission" date="2016-06" db="EMBL/GenBank/DDBJ databases">
        <title>Evolution of pathogenesis and genome organization in the Tremellales.</title>
        <authorList>
            <person name="Cuomo C."/>
            <person name="Litvintseva A."/>
            <person name="Heitman J."/>
            <person name="Chen Y."/>
            <person name="Sun S."/>
            <person name="Springer D."/>
            <person name="Dromer F."/>
            <person name="Young S."/>
            <person name="Zeng Q."/>
            <person name="Chapman S."/>
            <person name="Gujja S."/>
            <person name="Saif S."/>
            <person name="Birren B."/>
        </authorList>
    </citation>
    <scope>NUCLEOTIDE SEQUENCE [LARGE SCALE GENOMIC DNA]</scope>
    <source>
        <strain evidence="2 3">ATCC 28783</strain>
    </source>
</reference>
<evidence type="ECO:0000256" key="1">
    <source>
        <dbReference type="SAM" id="MobiDB-lite"/>
    </source>
</evidence>
<dbReference type="Proteomes" id="UP000289152">
    <property type="component" value="Unassembled WGS sequence"/>
</dbReference>
<dbReference type="VEuPathDB" id="FungiDB:TREMEDRAFT_58535"/>
<name>A0A4Q1BPP5_TREME</name>
<protein>
    <submittedName>
        <fullName evidence="2">Uncharacterized protein</fullName>
    </submittedName>
</protein>